<dbReference type="PANTHER" id="PTHR35006">
    <property type="entry name" value="GLYOXALASE FAMILY PROTEIN (AFU_ORTHOLOGUE AFUA_5G14830)"/>
    <property type="match status" value="1"/>
</dbReference>
<dbReference type="Proteomes" id="UP001476950">
    <property type="component" value="Unassembled WGS sequence"/>
</dbReference>
<dbReference type="SUPFAM" id="SSF54593">
    <property type="entry name" value="Glyoxalase/Bleomycin resistance protein/Dihydroxybiphenyl dioxygenase"/>
    <property type="match status" value="1"/>
</dbReference>
<dbReference type="CDD" id="cd07262">
    <property type="entry name" value="VOC_like"/>
    <property type="match status" value="1"/>
</dbReference>
<dbReference type="EMBL" id="JAMPLM010000047">
    <property type="protein sequence ID" value="MEP1061897.1"/>
    <property type="molecule type" value="Genomic_DNA"/>
</dbReference>
<evidence type="ECO:0000313" key="1">
    <source>
        <dbReference type="EMBL" id="MEP1061897.1"/>
    </source>
</evidence>
<proteinExistence type="predicted"/>
<dbReference type="Gene3D" id="3.10.180.10">
    <property type="entry name" value="2,3-Dihydroxybiphenyl 1,2-Dioxygenase, domain 1"/>
    <property type="match status" value="1"/>
</dbReference>
<reference evidence="1 2" key="1">
    <citation type="submission" date="2022-04" db="EMBL/GenBank/DDBJ databases">
        <title>Positive selection, recombination, and allopatry shape intraspecific diversity of widespread and dominant cyanobacteria.</title>
        <authorList>
            <person name="Wei J."/>
            <person name="Shu W."/>
            <person name="Hu C."/>
        </authorList>
    </citation>
    <scope>NUCLEOTIDE SEQUENCE [LARGE SCALE GENOMIC DNA]</scope>
    <source>
        <strain evidence="1 2">AS-A4</strain>
    </source>
</reference>
<gene>
    <name evidence="1" type="ORF">NDI38_26340</name>
</gene>
<evidence type="ECO:0000313" key="2">
    <source>
        <dbReference type="Proteomes" id="UP001476950"/>
    </source>
</evidence>
<protein>
    <submittedName>
        <fullName evidence="1">VOC family protein</fullName>
    </submittedName>
</protein>
<dbReference type="PANTHER" id="PTHR35006:SF4">
    <property type="entry name" value="BLR7706 PROTEIN"/>
    <property type="match status" value="1"/>
</dbReference>
<name>A0ABV0KRP6_9CYAN</name>
<comment type="caution">
    <text evidence="1">The sequence shown here is derived from an EMBL/GenBank/DDBJ whole genome shotgun (WGS) entry which is preliminary data.</text>
</comment>
<keyword evidence="2" id="KW-1185">Reference proteome</keyword>
<sequence>MKSEKIKPSEFIILVTKPLFLQKLLNYKLCHKAGNFRFNAEVTSAWASRKTASTATDGDFINGQKSKYYFSHFIGTNDFKQAVAFYDKVLPTLGCKQMMEHLGAAAYSKQYPGFWVPTQINGQPVSMGNGTHIGFIAPTKEPVHAFYEAALAAGARDDGARGE</sequence>
<organism evidence="1 2">
    <name type="scientific">Stenomitos frigidus AS-A4</name>
    <dbReference type="NCBI Taxonomy" id="2933935"/>
    <lineage>
        <taxon>Bacteria</taxon>
        <taxon>Bacillati</taxon>
        <taxon>Cyanobacteriota</taxon>
        <taxon>Cyanophyceae</taxon>
        <taxon>Leptolyngbyales</taxon>
        <taxon>Leptolyngbyaceae</taxon>
        <taxon>Stenomitos</taxon>
    </lineage>
</organism>
<accession>A0ABV0KRP6</accession>
<dbReference type="InterPro" id="IPR029068">
    <property type="entry name" value="Glyas_Bleomycin-R_OHBP_Dase"/>
</dbReference>